<reference evidence="2 3" key="1">
    <citation type="submission" date="2015-10" db="EMBL/GenBank/DDBJ databases">
        <title>Genome sequencing and analysis of members of genus Stenotrophomonas.</title>
        <authorList>
            <person name="Patil P.P."/>
            <person name="Midha S."/>
            <person name="Patil P.B."/>
        </authorList>
    </citation>
    <scope>NUCLEOTIDE SEQUENCE [LARGE SCALE GENOMIC DNA]</scope>
    <source>
        <strain evidence="2 3">JCM 9942</strain>
    </source>
</reference>
<dbReference type="Pfam" id="PF12802">
    <property type="entry name" value="MarR_2"/>
    <property type="match status" value="1"/>
</dbReference>
<evidence type="ECO:0000259" key="1">
    <source>
        <dbReference type="Pfam" id="PF12802"/>
    </source>
</evidence>
<dbReference type="RefSeq" id="WP_054657526.1">
    <property type="nucleotide sequence ID" value="NZ_BAZI01000025.1"/>
</dbReference>
<evidence type="ECO:0000313" key="2">
    <source>
        <dbReference type="EMBL" id="KRG39304.1"/>
    </source>
</evidence>
<dbReference type="GO" id="GO:0003700">
    <property type="term" value="F:DNA-binding transcription factor activity"/>
    <property type="evidence" value="ECO:0007669"/>
    <property type="project" value="InterPro"/>
</dbReference>
<dbReference type="Gene3D" id="1.10.10.10">
    <property type="entry name" value="Winged helix-like DNA-binding domain superfamily/Winged helix DNA-binding domain"/>
    <property type="match status" value="1"/>
</dbReference>
<accession>A0A0R0AED8</accession>
<evidence type="ECO:0000313" key="3">
    <source>
        <dbReference type="Proteomes" id="UP000050836"/>
    </source>
</evidence>
<dbReference type="InterPro" id="IPR036390">
    <property type="entry name" value="WH_DNA-bd_sf"/>
</dbReference>
<gene>
    <name evidence="2" type="ORF">ARC78_14615</name>
</gene>
<dbReference type="AlphaFoldDB" id="A0A0R0AED8"/>
<name>A0A0R0AED8_9GAMM</name>
<keyword evidence="3" id="KW-1185">Reference proteome</keyword>
<dbReference type="SUPFAM" id="SSF46785">
    <property type="entry name" value="Winged helix' DNA-binding domain"/>
    <property type="match status" value="1"/>
</dbReference>
<proteinExistence type="predicted"/>
<dbReference type="InterPro" id="IPR036388">
    <property type="entry name" value="WH-like_DNA-bd_sf"/>
</dbReference>
<organism evidence="2 3">
    <name type="scientific">Stenotrophomonas pictorum JCM 9942</name>
    <dbReference type="NCBI Taxonomy" id="1236960"/>
    <lineage>
        <taxon>Bacteria</taxon>
        <taxon>Pseudomonadati</taxon>
        <taxon>Pseudomonadota</taxon>
        <taxon>Gammaproteobacteria</taxon>
        <taxon>Lysobacterales</taxon>
        <taxon>Lysobacteraceae</taxon>
        <taxon>Stenotrophomonas</taxon>
    </lineage>
</organism>
<dbReference type="EMBL" id="LLXS01000046">
    <property type="protein sequence ID" value="KRG39304.1"/>
    <property type="molecule type" value="Genomic_DNA"/>
</dbReference>
<comment type="caution">
    <text evidence="2">The sequence shown here is derived from an EMBL/GenBank/DDBJ whole genome shotgun (WGS) entry which is preliminary data.</text>
</comment>
<sequence>MSRSTATLQLASLDDYHQQLVRMLLQILEPRLHHRWQTLAGGDADAYLVDTGCSAGQQQLGQLLAGQRGGCVITLGEDTTTGVFWQLPKPLRLNGLLTALNAFSSQAPVTPAVVAPAVAAGSCRYRLIEWPALERGMDHPDELRLLSVLSRRALSCAEIANMLDLSASRVTAIVQRLDADGLLSREAATPVITAVPATPPPRDRGLISLLRRRFGL</sequence>
<dbReference type="InterPro" id="IPR000835">
    <property type="entry name" value="HTH_MarR-typ"/>
</dbReference>
<dbReference type="Proteomes" id="UP000050836">
    <property type="component" value="Unassembled WGS sequence"/>
</dbReference>
<feature type="domain" description="HTH marR-type" evidence="1">
    <location>
        <begin position="140"/>
        <end position="187"/>
    </location>
</feature>
<protein>
    <recommendedName>
        <fullName evidence="1">HTH marR-type domain-containing protein</fullName>
    </recommendedName>
</protein>